<dbReference type="CDD" id="cd11532">
    <property type="entry name" value="NTP-PPase_COG4997"/>
    <property type="match status" value="1"/>
</dbReference>
<reference evidence="1 2" key="1">
    <citation type="submission" date="2021-02" db="EMBL/GenBank/DDBJ databases">
        <title>Alicyclobacillus curvatus sp. nov. and Alicyclobacillus mengziensis sp. nov., two acidophilic bacteria isolated from acid mine drainage.</title>
        <authorList>
            <person name="Huang Y."/>
        </authorList>
    </citation>
    <scope>NUCLEOTIDE SEQUENCE [LARGE SCALE GENOMIC DNA]</scope>
    <source>
        <strain evidence="1 2">S30H14</strain>
    </source>
</reference>
<protein>
    <submittedName>
        <fullName evidence="1">Nucleoside triphosphate pyrophosphohydrolase</fullName>
    </submittedName>
</protein>
<keyword evidence="2" id="KW-1185">Reference proteome</keyword>
<dbReference type="Proteomes" id="UP000663505">
    <property type="component" value="Chromosome"/>
</dbReference>
<dbReference type="EMBL" id="CP071182">
    <property type="protein sequence ID" value="QSO49191.1"/>
    <property type="molecule type" value="Genomic_DNA"/>
</dbReference>
<accession>A0A9X7W1X6</accession>
<dbReference type="SUPFAM" id="SSF101386">
    <property type="entry name" value="all-alpha NTP pyrophosphatases"/>
    <property type="match status" value="1"/>
</dbReference>
<name>A0A9X7W1X6_9BACL</name>
<dbReference type="KEGG" id="afx:JZ786_09870"/>
<dbReference type="Gene3D" id="1.10.287.1080">
    <property type="entry name" value="MazG-like"/>
    <property type="match status" value="1"/>
</dbReference>
<sequence>MPTYNKLVRDRIADIIRENGKTLSSRILEHGEYVEALKVKFNEEWREYNEAPDDTHAIEELADMLEILYNLAKLHGVDEEVVNEVCQRKRRERGGFSDKVFLIEVSDD</sequence>
<evidence type="ECO:0000313" key="1">
    <source>
        <dbReference type="EMBL" id="QSO49191.1"/>
    </source>
</evidence>
<gene>
    <name evidence="1" type="ORF">JZ786_09870</name>
</gene>
<proteinExistence type="predicted"/>
<dbReference type="InterPro" id="IPR038735">
    <property type="entry name" value="MSMEG_1276-like_NTP-PPase_dom"/>
</dbReference>
<evidence type="ECO:0000313" key="2">
    <source>
        <dbReference type="Proteomes" id="UP000663505"/>
    </source>
</evidence>
<organism evidence="1 2">
    <name type="scientific">Alicyclobacillus mengziensis</name>
    <dbReference type="NCBI Taxonomy" id="2931921"/>
    <lineage>
        <taxon>Bacteria</taxon>
        <taxon>Bacillati</taxon>
        <taxon>Bacillota</taxon>
        <taxon>Bacilli</taxon>
        <taxon>Bacillales</taxon>
        <taxon>Alicyclobacillaceae</taxon>
        <taxon>Alicyclobacillus</taxon>
    </lineage>
</organism>
<dbReference type="AlphaFoldDB" id="A0A9X7W1X6"/>
<dbReference type="RefSeq" id="WP_206658504.1">
    <property type="nucleotide sequence ID" value="NZ_CP071182.1"/>
</dbReference>